<dbReference type="OrthoDB" id="3176438at2"/>
<feature type="transmembrane region" description="Helical" evidence="6">
    <location>
        <begin position="61"/>
        <end position="78"/>
    </location>
</feature>
<protein>
    <submittedName>
        <fullName evidence="7">CidA/LrgA family holin-like protein</fullName>
    </submittedName>
</protein>
<name>A0A3M8P4Z0_9BACL</name>
<gene>
    <name evidence="7" type="ORF">EEX84_12915</name>
</gene>
<keyword evidence="3 6" id="KW-0812">Transmembrane</keyword>
<dbReference type="GO" id="GO:0005886">
    <property type="term" value="C:plasma membrane"/>
    <property type="evidence" value="ECO:0007669"/>
    <property type="project" value="UniProtKB-SubCell"/>
</dbReference>
<dbReference type="AlphaFoldDB" id="A0A3M8P4Z0"/>
<evidence type="ECO:0000313" key="8">
    <source>
        <dbReference type="Proteomes" id="UP000275473"/>
    </source>
</evidence>
<keyword evidence="4 6" id="KW-1133">Transmembrane helix</keyword>
<evidence type="ECO:0000256" key="1">
    <source>
        <dbReference type="ARBA" id="ARBA00004651"/>
    </source>
</evidence>
<keyword evidence="8" id="KW-1185">Reference proteome</keyword>
<evidence type="ECO:0000256" key="4">
    <source>
        <dbReference type="ARBA" id="ARBA00022989"/>
    </source>
</evidence>
<proteinExistence type="predicted"/>
<sequence>MKYIIPLLQLIPIYAFYLAGEWLQLFFDLPLPGSIIGFLLLFVALLLKIYPLQWIESGSRLILAFLPLFFIPATVGVMDYGELFAGKGMWLIVIVIVSTLLAMGASGWTSQYISRFTDKKEDH</sequence>
<accession>A0A3M8P4Z0</accession>
<comment type="subcellular location">
    <subcellularLocation>
        <location evidence="1">Cell membrane</location>
        <topology evidence="1">Multi-pass membrane protein</topology>
    </subcellularLocation>
</comment>
<dbReference type="EMBL" id="RIAX01000010">
    <property type="protein sequence ID" value="RNF38729.1"/>
    <property type="molecule type" value="Genomic_DNA"/>
</dbReference>
<keyword evidence="5 6" id="KW-0472">Membrane</keyword>
<reference evidence="7 8" key="1">
    <citation type="journal article" date="2018" name="Int. J. Syst. Evol. Microbiol.">
        <title>Planococcus salinus sp. nov., a moderately halophilic bacterium isolated from a saline-alkali soil.</title>
        <authorList>
            <person name="Gan L."/>
        </authorList>
    </citation>
    <scope>NUCLEOTIDE SEQUENCE [LARGE SCALE GENOMIC DNA]</scope>
    <source>
        <strain evidence="7 8">LCB217</strain>
    </source>
</reference>
<feature type="transmembrane region" description="Helical" evidence="6">
    <location>
        <begin position="31"/>
        <end position="49"/>
    </location>
</feature>
<evidence type="ECO:0000256" key="3">
    <source>
        <dbReference type="ARBA" id="ARBA00022692"/>
    </source>
</evidence>
<dbReference type="RefSeq" id="WP_123166068.1">
    <property type="nucleotide sequence ID" value="NZ_RIAX01000010.1"/>
</dbReference>
<dbReference type="Proteomes" id="UP000275473">
    <property type="component" value="Unassembled WGS sequence"/>
</dbReference>
<dbReference type="PANTHER" id="PTHR33931:SF6">
    <property type="entry name" value="INTEGRAL MEMBRANE PROTEIN YXZK-RELATED"/>
    <property type="match status" value="1"/>
</dbReference>
<evidence type="ECO:0000256" key="2">
    <source>
        <dbReference type="ARBA" id="ARBA00022475"/>
    </source>
</evidence>
<organism evidence="7 8">
    <name type="scientific">Planococcus salinus</name>
    <dbReference type="NCBI Taxonomy" id="1848460"/>
    <lineage>
        <taxon>Bacteria</taxon>
        <taxon>Bacillati</taxon>
        <taxon>Bacillota</taxon>
        <taxon>Bacilli</taxon>
        <taxon>Bacillales</taxon>
        <taxon>Caryophanaceae</taxon>
        <taxon>Planococcus</taxon>
    </lineage>
</organism>
<comment type="caution">
    <text evidence="7">The sequence shown here is derived from an EMBL/GenBank/DDBJ whole genome shotgun (WGS) entry which is preliminary data.</text>
</comment>
<feature type="transmembrane region" description="Helical" evidence="6">
    <location>
        <begin position="90"/>
        <end position="110"/>
    </location>
</feature>
<keyword evidence="2" id="KW-1003">Cell membrane</keyword>
<dbReference type="Pfam" id="PF03788">
    <property type="entry name" value="LrgA"/>
    <property type="match status" value="1"/>
</dbReference>
<dbReference type="InterPro" id="IPR005538">
    <property type="entry name" value="LrgA/CidA"/>
</dbReference>
<dbReference type="PANTHER" id="PTHR33931">
    <property type="entry name" value="HOLIN-LIKE PROTEIN CIDA-RELATED"/>
    <property type="match status" value="1"/>
</dbReference>
<evidence type="ECO:0000256" key="6">
    <source>
        <dbReference type="SAM" id="Phobius"/>
    </source>
</evidence>
<evidence type="ECO:0000313" key="7">
    <source>
        <dbReference type="EMBL" id="RNF38729.1"/>
    </source>
</evidence>
<dbReference type="NCBIfam" id="NF002460">
    <property type="entry name" value="PRK01658.1"/>
    <property type="match status" value="1"/>
</dbReference>
<evidence type="ECO:0000256" key="5">
    <source>
        <dbReference type="ARBA" id="ARBA00023136"/>
    </source>
</evidence>